<organism evidence="2 3">
    <name type="scientific">Evansella tamaricis</name>
    <dbReference type="NCBI Taxonomy" id="2069301"/>
    <lineage>
        <taxon>Bacteria</taxon>
        <taxon>Bacillati</taxon>
        <taxon>Bacillota</taxon>
        <taxon>Bacilli</taxon>
        <taxon>Bacillales</taxon>
        <taxon>Bacillaceae</taxon>
        <taxon>Evansella</taxon>
    </lineage>
</organism>
<keyword evidence="1" id="KW-0472">Membrane</keyword>
<proteinExistence type="predicted"/>
<evidence type="ECO:0000313" key="2">
    <source>
        <dbReference type="EMBL" id="MBU9711645.1"/>
    </source>
</evidence>
<feature type="transmembrane region" description="Helical" evidence="1">
    <location>
        <begin position="158"/>
        <end position="178"/>
    </location>
</feature>
<protein>
    <submittedName>
        <fullName evidence="2">Uncharacterized protein</fullName>
    </submittedName>
</protein>
<reference evidence="2 3" key="1">
    <citation type="submission" date="2021-06" db="EMBL/GenBank/DDBJ databases">
        <title>Bacillus sp. RD4P76, an endophyte from a halophyte.</title>
        <authorList>
            <person name="Sun J.-Q."/>
        </authorList>
    </citation>
    <scope>NUCLEOTIDE SEQUENCE [LARGE SCALE GENOMIC DNA]</scope>
    <source>
        <strain evidence="2 3">CGMCC 1.15917</strain>
    </source>
</reference>
<feature type="transmembrane region" description="Helical" evidence="1">
    <location>
        <begin position="199"/>
        <end position="218"/>
    </location>
</feature>
<comment type="caution">
    <text evidence="2">The sequence shown here is derived from an EMBL/GenBank/DDBJ whole genome shotgun (WGS) entry which is preliminary data.</text>
</comment>
<feature type="transmembrane region" description="Helical" evidence="1">
    <location>
        <begin position="34"/>
        <end position="55"/>
    </location>
</feature>
<name>A0ABS6JE11_9BACI</name>
<feature type="transmembrane region" description="Helical" evidence="1">
    <location>
        <begin position="253"/>
        <end position="273"/>
    </location>
</feature>
<keyword evidence="1" id="KW-1133">Transmembrane helix</keyword>
<evidence type="ECO:0000256" key="1">
    <source>
        <dbReference type="SAM" id="Phobius"/>
    </source>
</evidence>
<dbReference type="EMBL" id="JAHQCS010000079">
    <property type="protein sequence ID" value="MBU9711645.1"/>
    <property type="molecule type" value="Genomic_DNA"/>
</dbReference>
<accession>A0ABS6JE11</accession>
<gene>
    <name evidence="2" type="ORF">KS419_07850</name>
</gene>
<keyword evidence="3" id="KW-1185">Reference proteome</keyword>
<keyword evidence="1" id="KW-0812">Transmembrane</keyword>
<feature type="transmembrane region" description="Helical" evidence="1">
    <location>
        <begin position="100"/>
        <end position="117"/>
    </location>
</feature>
<dbReference type="RefSeq" id="WP_217065631.1">
    <property type="nucleotide sequence ID" value="NZ_JAHQCS010000079.1"/>
</dbReference>
<dbReference type="Proteomes" id="UP000784880">
    <property type="component" value="Unassembled WGS sequence"/>
</dbReference>
<sequence>MNKNRISYMLICLFSIALLGATYRNSDIKTKRFVYPLFLTYAGINYIFDFFVLVLAKGYRYKPKYLKKTYLDNLLGANMSQLLIVPTSGVFLSIFRLNFIWGLLSSTLFFFIEKLFLKLNVYKHGWWSEYYTLIGLNIFYFVAKRWSEQLIDKNNSWIQYITVYLSIFVSTATLGYYLQLVLFKTYLFKQNWFLNPYRSHMTTLFIYTNIMSVIFTFTVVFKKLYLKSMSVVFLYLFELWLNRKEKMVISNPLFHLFSLFIKIISIAVGGYVFRSINRDLGTGPVLTQSTDWDGKKTCLSVSK</sequence>
<evidence type="ECO:0000313" key="3">
    <source>
        <dbReference type="Proteomes" id="UP000784880"/>
    </source>
</evidence>
<feature type="transmembrane region" description="Helical" evidence="1">
    <location>
        <begin position="129"/>
        <end position="146"/>
    </location>
</feature>